<proteinExistence type="predicted"/>
<evidence type="ECO:0000256" key="1">
    <source>
        <dbReference type="SAM" id="SignalP"/>
    </source>
</evidence>
<dbReference type="Proteomes" id="UP000199758">
    <property type="component" value="Unassembled WGS sequence"/>
</dbReference>
<dbReference type="RefSeq" id="WP_072897763.1">
    <property type="nucleotide sequence ID" value="NZ_FQWZ01000005.1"/>
</dbReference>
<protein>
    <submittedName>
        <fullName evidence="2">Uncharacterized protein</fullName>
    </submittedName>
</protein>
<accession>A0A1M5PVD8</accession>
<keyword evidence="3" id="KW-1185">Reference proteome</keyword>
<name>A0A1M5PVD8_9GAMM</name>
<organism evidence="2 3">
    <name type="scientific">Hydrocarboniphaga daqingensis</name>
    <dbReference type="NCBI Taxonomy" id="490188"/>
    <lineage>
        <taxon>Bacteria</taxon>
        <taxon>Pseudomonadati</taxon>
        <taxon>Pseudomonadota</taxon>
        <taxon>Gammaproteobacteria</taxon>
        <taxon>Nevskiales</taxon>
        <taxon>Nevskiaceae</taxon>
        <taxon>Hydrocarboniphaga</taxon>
    </lineage>
</organism>
<dbReference type="EMBL" id="FQWZ01000005">
    <property type="protein sequence ID" value="SHH05652.1"/>
    <property type="molecule type" value="Genomic_DNA"/>
</dbReference>
<evidence type="ECO:0000313" key="3">
    <source>
        <dbReference type="Proteomes" id="UP000199758"/>
    </source>
</evidence>
<keyword evidence="1" id="KW-0732">Signal</keyword>
<feature type="signal peptide" evidence="1">
    <location>
        <begin position="1"/>
        <end position="29"/>
    </location>
</feature>
<evidence type="ECO:0000313" key="2">
    <source>
        <dbReference type="EMBL" id="SHH05652.1"/>
    </source>
</evidence>
<dbReference type="InterPro" id="IPR046505">
    <property type="entry name" value="DUF6683"/>
</dbReference>
<gene>
    <name evidence="2" type="ORF">SAMN04488068_2334</name>
</gene>
<reference evidence="2 3" key="1">
    <citation type="submission" date="2016-11" db="EMBL/GenBank/DDBJ databases">
        <authorList>
            <person name="Jaros S."/>
            <person name="Januszkiewicz K."/>
            <person name="Wedrychowicz H."/>
        </authorList>
    </citation>
    <scope>NUCLEOTIDE SEQUENCE [LARGE SCALE GENOMIC DNA]</scope>
    <source>
        <strain evidence="2 3">CGMCC 1.7049</strain>
    </source>
</reference>
<dbReference type="AlphaFoldDB" id="A0A1M5PVD8"/>
<dbReference type="OrthoDB" id="5974470at2"/>
<dbReference type="Pfam" id="PF20388">
    <property type="entry name" value="DUF6683"/>
    <property type="match status" value="1"/>
</dbReference>
<sequence>MDCRNRNTPPPIRCWLIALLLAMATPLRAAAQEPIDRPGHSELSTLFASPGFRNNMLDKIGRPVLAAGTRSVLGHQAVSPARYVADLNYYASPGISRTLGQQIASSVVDADPGQTRHIRELLASGRVWQRFDRVLSGTGYSSRNLADVMAWYYVTSWEIINEQDAPPALYRAVRDQIAESLQYSPEVLFMSNAEKQRVSESIGIMCTIVDDGSQQLRDQGDQIGYLAVQNAVRESLLEQGLDMKRLRLTRRGFSTQ</sequence>
<feature type="chain" id="PRO_5012341462" evidence="1">
    <location>
        <begin position="30"/>
        <end position="256"/>
    </location>
</feature>